<dbReference type="InterPro" id="IPR006282">
    <property type="entry name" value="Thi_PPkinase"/>
</dbReference>
<evidence type="ECO:0000256" key="3">
    <source>
        <dbReference type="ARBA" id="ARBA00022777"/>
    </source>
</evidence>
<dbReference type="InterPro" id="IPR053149">
    <property type="entry name" value="TPK"/>
</dbReference>
<dbReference type="Gene3D" id="3.40.50.10240">
    <property type="entry name" value="Thiamin pyrophosphokinase, catalytic domain"/>
    <property type="match status" value="1"/>
</dbReference>
<organism evidence="7 8">
    <name type="scientific">Spiroplasma poulsonii</name>
    <dbReference type="NCBI Taxonomy" id="2138"/>
    <lineage>
        <taxon>Bacteria</taxon>
        <taxon>Bacillati</taxon>
        <taxon>Mycoplasmatota</taxon>
        <taxon>Mollicutes</taxon>
        <taxon>Entomoplasmatales</taxon>
        <taxon>Spiroplasmataceae</taxon>
        <taxon>Spiroplasma</taxon>
    </lineage>
</organism>
<dbReference type="STRING" id="2138.SMSRO_v1c17460"/>
<dbReference type="SMART" id="SM00983">
    <property type="entry name" value="TPK_B1_binding"/>
    <property type="match status" value="1"/>
</dbReference>
<dbReference type="InterPro" id="IPR036371">
    <property type="entry name" value="TPK_B1-bd_sf"/>
</dbReference>
<dbReference type="GO" id="GO:0009229">
    <property type="term" value="P:thiamine diphosphate biosynthetic process"/>
    <property type="evidence" value="ECO:0007669"/>
    <property type="project" value="InterPro"/>
</dbReference>
<comment type="caution">
    <text evidence="7">The sequence shown here is derived from an EMBL/GenBank/DDBJ whole genome shotgun (WGS) entry which is preliminary data.</text>
</comment>
<dbReference type="NCBIfam" id="TIGR01378">
    <property type="entry name" value="thi_PPkinase"/>
    <property type="match status" value="1"/>
</dbReference>
<dbReference type="GO" id="GO:0016301">
    <property type="term" value="F:kinase activity"/>
    <property type="evidence" value="ECO:0007669"/>
    <property type="project" value="UniProtKB-KW"/>
</dbReference>
<keyword evidence="3 7" id="KW-0418">Kinase</keyword>
<dbReference type="InterPro" id="IPR036759">
    <property type="entry name" value="TPK_catalytic_sf"/>
</dbReference>
<accession>A0A2P6FF06</accession>
<evidence type="ECO:0000313" key="8">
    <source>
        <dbReference type="Proteomes" id="UP000031565"/>
    </source>
</evidence>
<dbReference type="Pfam" id="PF04263">
    <property type="entry name" value="TPK_catalytic"/>
    <property type="match status" value="1"/>
</dbReference>
<keyword evidence="8" id="KW-1185">Reference proteome</keyword>
<dbReference type="CDD" id="cd07995">
    <property type="entry name" value="TPK"/>
    <property type="match status" value="1"/>
</dbReference>
<sequence length="202" mass="22881">MKPTKVLIVCSETNLDLNQYHDYYKIGVERGCLDLIRTFNQIDLVCCDQDSLQDDELALITSKAKVVLEISQVKDYIDGEIAIQEALKLQPIEIILIAQGHRFDMQLSCLNFIYRYNVIFINDHTYAYLLQPGMNEVIRKPEYRYFSLFALQTAAVTITNLKYNVEDLPLVGLSANAISNEFVSATGNVNVLSGQVVAIYSK</sequence>
<dbReference type="RefSeq" id="WP_040093988.1">
    <property type="nucleotide sequence ID" value="NZ_CM020866.1"/>
</dbReference>
<dbReference type="EMBL" id="JTLV02000001">
    <property type="protein sequence ID" value="PQM32038.1"/>
    <property type="molecule type" value="Genomic_DNA"/>
</dbReference>
<evidence type="ECO:0000256" key="1">
    <source>
        <dbReference type="ARBA" id="ARBA00022679"/>
    </source>
</evidence>
<dbReference type="SUPFAM" id="SSF63999">
    <property type="entry name" value="Thiamin pyrophosphokinase, catalytic domain"/>
    <property type="match status" value="1"/>
</dbReference>
<dbReference type="GO" id="GO:0004788">
    <property type="term" value="F:thiamine diphosphokinase activity"/>
    <property type="evidence" value="ECO:0007669"/>
    <property type="project" value="UniProtKB-UniRule"/>
</dbReference>
<dbReference type="InterPro" id="IPR007373">
    <property type="entry name" value="Thiamin_PyroPKinase_B1-bd"/>
</dbReference>
<proteinExistence type="predicted"/>
<dbReference type="GO" id="GO:0006772">
    <property type="term" value="P:thiamine metabolic process"/>
    <property type="evidence" value="ECO:0007669"/>
    <property type="project" value="UniProtKB-UniRule"/>
</dbReference>
<dbReference type="GO" id="GO:0030975">
    <property type="term" value="F:thiamine binding"/>
    <property type="evidence" value="ECO:0007669"/>
    <property type="project" value="InterPro"/>
</dbReference>
<evidence type="ECO:0000256" key="5">
    <source>
        <dbReference type="NCBIfam" id="TIGR01378"/>
    </source>
</evidence>
<evidence type="ECO:0000313" key="7">
    <source>
        <dbReference type="EMBL" id="PQM32038.1"/>
    </source>
</evidence>
<dbReference type="AlphaFoldDB" id="A0A2P6FF06"/>
<name>A0A2P6FF06_9MOLU</name>
<dbReference type="Pfam" id="PF04265">
    <property type="entry name" value="TPK_B1_binding"/>
    <property type="match status" value="1"/>
</dbReference>
<feature type="domain" description="Thiamin pyrophosphokinase thiamin-binding" evidence="6">
    <location>
        <begin position="133"/>
        <end position="197"/>
    </location>
</feature>
<evidence type="ECO:0000256" key="2">
    <source>
        <dbReference type="ARBA" id="ARBA00022741"/>
    </source>
</evidence>
<dbReference type="GO" id="GO:0005524">
    <property type="term" value="F:ATP binding"/>
    <property type="evidence" value="ECO:0007669"/>
    <property type="project" value="UniProtKB-KW"/>
</dbReference>
<keyword evidence="4" id="KW-0067">ATP-binding</keyword>
<dbReference type="PANTHER" id="PTHR41299:SF1">
    <property type="entry name" value="THIAMINE PYROPHOSPHOKINASE"/>
    <property type="match status" value="1"/>
</dbReference>
<evidence type="ECO:0000256" key="4">
    <source>
        <dbReference type="ARBA" id="ARBA00022840"/>
    </source>
</evidence>
<dbReference type="PANTHER" id="PTHR41299">
    <property type="entry name" value="THIAMINE PYROPHOSPHOKINASE"/>
    <property type="match status" value="1"/>
</dbReference>
<keyword evidence="2" id="KW-0547">Nucleotide-binding</keyword>
<protein>
    <recommendedName>
        <fullName evidence="5">Thiamine diphosphokinase</fullName>
        <ecNumber evidence="5">2.7.6.2</ecNumber>
    </recommendedName>
</protein>
<dbReference type="OrthoDB" id="9804377at2"/>
<dbReference type="InterPro" id="IPR007371">
    <property type="entry name" value="TPK_catalytic"/>
</dbReference>
<dbReference type="Proteomes" id="UP000031565">
    <property type="component" value="Unassembled WGS sequence"/>
</dbReference>
<evidence type="ECO:0000259" key="6">
    <source>
        <dbReference type="SMART" id="SM00983"/>
    </source>
</evidence>
<dbReference type="EC" id="2.7.6.2" evidence="5"/>
<dbReference type="SUPFAM" id="SSF63862">
    <property type="entry name" value="Thiamin pyrophosphokinase, substrate-binding domain"/>
    <property type="match status" value="1"/>
</dbReference>
<reference evidence="7 8" key="1">
    <citation type="journal article" date="2015" name="MBio">
        <title>Genome sequence of the Drosophila melanogaster male-killing Spiroplasma strain MSRO endosymbiont.</title>
        <authorList>
            <person name="Paredes J.C."/>
            <person name="Herren J.K."/>
            <person name="Schupfer F."/>
            <person name="Marin R."/>
            <person name="Claverol S."/>
            <person name="Kuo C.H."/>
            <person name="Lemaitre B."/>
            <person name="Beven L."/>
        </authorList>
    </citation>
    <scope>NUCLEOTIDE SEQUENCE [LARGE SCALE GENOMIC DNA]</scope>
    <source>
        <strain evidence="7 8">MSRO</strain>
    </source>
</reference>
<keyword evidence="1 7" id="KW-0808">Transferase</keyword>
<gene>
    <name evidence="7" type="primary">thiN</name>
    <name evidence="7" type="ORF">SMSRO_SF019230</name>
</gene>